<feature type="compositionally biased region" description="Basic and acidic residues" evidence="1">
    <location>
        <begin position="55"/>
        <end position="66"/>
    </location>
</feature>
<protein>
    <recommendedName>
        <fullName evidence="2">Helix-turn-helix domain-containing protein</fullName>
    </recommendedName>
</protein>
<keyword evidence="4" id="KW-1185">Reference proteome</keyword>
<evidence type="ECO:0000259" key="2">
    <source>
        <dbReference type="Pfam" id="PF22943"/>
    </source>
</evidence>
<proteinExistence type="predicted"/>
<dbReference type="AlphaFoldDB" id="A0A6A6TI08"/>
<dbReference type="OrthoDB" id="4085451at2759"/>
<reference evidence="3" key="1">
    <citation type="journal article" date="2020" name="Stud. Mycol.">
        <title>101 Dothideomycetes genomes: a test case for predicting lifestyles and emergence of pathogens.</title>
        <authorList>
            <person name="Haridas S."/>
            <person name="Albert R."/>
            <person name="Binder M."/>
            <person name="Bloem J."/>
            <person name="Labutti K."/>
            <person name="Salamov A."/>
            <person name="Andreopoulos B."/>
            <person name="Baker S."/>
            <person name="Barry K."/>
            <person name="Bills G."/>
            <person name="Bluhm B."/>
            <person name="Cannon C."/>
            <person name="Castanera R."/>
            <person name="Culley D."/>
            <person name="Daum C."/>
            <person name="Ezra D."/>
            <person name="Gonzalez J."/>
            <person name="Henrissat B."/>
            <person name="Kuo A."/>
            <person name="Liang C."/>
            <person name="Lipzen A."/>
            <person name="Lutzoni F."/>
            <person name="Magnuson J."/>
            <person name="Mondo S."/>
            <person name="Nolan M."/>
            <person name="Ohm R."/>
            <person name="Pangilinan J."/>
            <person name="Park H.-J."/>
            <person name="Ramirez L."/>
            <person name="Alfaro M."/>
            <person name="Sun H."/>
            <person name="Tritt A."/>
            <person name="Yoshinaga Y."/>
            <person name="Zwiers L.-H."/>
            <person name="Turgeon B."/>
            <person name="Goodwin S."/>
            <person name="Spatafora J."/>
            <person name="Crous P."/>
            <person name="Grigoriev I."/>
        </authorList>
    </citation>
    <scope>NUCLEOTIDE SEQUENCE</scope>
    <source>
        <strain evidence="3">CBS 122681</strain>
    </source>
</reference>
<evidence type="ECO:0000313" key="3">
    <source>
        <dbReference type="EMBL" id="KAF2658558.1"/>
    </source>
</evidence>
<name>A0A6A6TI08_9PLEO</name>
<feature type="domain" description="Helix-turn-helix" evidence="2">
    <location>
        <begin position="155"/>
        <end position="197"/>
    </location>
</feature>
<dbReference type="InterPro" id="IPR054448">
    <property type="entry name" value="HTH_put_ascomycetes"/>
</dbReference>
<dbReference type="EMBL" id="MU004314">
    <property type="protein sequence ID" value="KAF2658558.1"/>
    <property type="molecule type" value="Genomic_DNA"/>
</dbReference>
<organism evidence="3 4">
    <name type="scientific">Lophiostoma macrostomum CBS 122681</name>
    <dbReference type="NCBI Taxonomy" id="1314788"/>
    <lineage>
        <taxon>Eukaryota</taxon>
        <taxon>Fungi</taxon>
        <taxon>Dikarya</taxon>
        <taxon>Ascomycota</taxon>
        <taxon>Pezizomycotina</taxon>
        <taxon>Dothideomycetes</taxon>
        <taxon>Pleosporomycetidae</taxon>
        <taxon>Pleosporales</taxon>
        <taxon>Lophiostomataceae</taxon>
        <taxon>Lophiostoma</taxon>
    </lineage>
</organism>
<feature type="compositionally biased region" description="Low complexity" evidence="1">
    <location>
        <begin position="1"/>
        <end position="15"/>
    </location>
</feature>
<dbReference type="Proteomes" id="UP000799324">
    <property type="component" value="Unassembled WGS sequence"/>
</dbReference>
<feature type="region of interest" description="Disordered" evidence="1">
    <location>
        <begin position="1"/>
        <end position="120"/>
    </location>
</feature>
<dbReference type="Pfam" id="PF22943">
    <property type="entry name" value="HTH_68"/>
    <property type="match status" value="1"/>
</dbReference>
<feature type="compositionally biased region" description="Polar residues" evidence="1">
    <location>
        <begin position="83"/>
        <end position="104"/>
    </location>
</feature>
<evidence type="ECO:0000313" key="4">
    <source>
        <dbReference type="Proteomes" id="UP000799324"/>
    </source>
</evidence>
<feature type="compositionally biased region" description="Pro residues" evidence="1">
    <location>
        <begin position="31"/>
        <end position="47"/>
    </location>
</feature>
<evidence type="ECO:0000256" key="1">
    <source>
        <dbReference type="SAM" id="MobiDB-lite"/>
    </source>
</evidence>
<gene>
    <name evidence="3" type="ORF">K491DRAFT_592937</name>
</gene>
<sequence>MGSSASKGARAAGSSIRKYPTSVNPAARAPAPSPAQPPKPGPGPSVHPAPQVSETRNEAIDVDAKDPAFASRLSSIGAVQPNPHYSPTSTSEYDPQRNFFSNLPSDMMQAPPQSAFPEPRDNPALRVLEARQRIQDEAEGELENVGRRGFGGRKFVDAGVITLALMRKSRGEPDSSIEEALGIKRGRMSVLGKGIVQSVQSA</sequence>
<accession>A0A6A6TI08</accession>